<feature type="region of interest" description="Disordered" evidence="2">
    <location>
        <begin position="21"/>
        <end position="50"/>
    </location>
</feature>
<evidence type="ECO:0000256" key="1">
    <source>
        <dbReference type="SAM" id="Coils"/>
    </source>
</evidence>
<evidence type="ECO:0000313" key="3">
    <source>
        <dbReference type="EMBL" id="CAD9133784.1"/>
    </source>
</evidence>
<keyword evidence="1" id="KW-0175">Coiled coil</keyword>
<feature type="coiled-coil region" evidence="1">
    <location>
        <begin position="176"/>
        <end position="254"/>
    </location>
</feature>
<organism evidence="3">
    <name type="scientific">Neobodo designis</name>
    <name type="common">Flagellated protozoan</name>
    <name type="synonym">Bodo designis</name>
    <dbReference type="NCBI Taxonomy" id="312471"/>
    <lineage>
        <taxon>Eukaryota</taxon>
        <taxon>Discoba</taxon>
        <taxon>Euglenozoa</taxon>
        <taxon>Kinetoplastea</taxon>
        <taxon>Metakinetoplastina</taxon>
        <taxon>Neobodonida</taxon>
        <taxon>Neobodo</taxon>
    </lineage>
</organism>
<evidence type="ECO:0000256" key="2">
    <source>
        <dbReference type="SAM" id="MobiDB-lite"/>
    </source>
</evidence>
<feature type="coiled-coil region" evidence="1">
    <location>
        <begin position="369"/>
        <end position="396"/>
    </location>
</feature>
<feature type="region of interest" description="Disordered" evidence="2">
    <location>
        <begin position="310"/>
        <end position="347"/>
    </location>
</feature>
<feature type="coiled-coil region" evidence="1">
    <location>
        <begin position="281"/>
        <end position="308"/>
    </location>
</feature>
<sequence length="525" mass="57657">MSMRSPVSELRKRVSELAQEQHVQLDTLQRVDRGPSKRGSDGELDTAASATESRSLSAALGDVSPNISLSLGAHLDSLRAGQQRHADVVKQISFVAAGGGGDEEHGPARDKLANLVSQMMSVLASNHEASTRLLTALRPGSTCTTSLEEQIHELEDKARATALTSRNALSDAGSTMKMCEAAIAALVEENRQLREDNRQLLEARQHDLGTSDLDAAYRSLEDNRVEREELQRQLKSEQRRSQDLEHQCRAMDSRLATALSDLRSTRQDPAYRGASAVDVELRALRVANDALSAEVKTLREENHTLLQRVGDDTIESESRPLPQRSTARAATKDALAGTPSNSPSRSADYVLTMAHETVAAARTRAADRETRHRESINRLKQRRAELQAALNDGDALVHPAICCTADQTNKRTIDRDSQGIHVLVEEIRGQLEALDREEAALHKQHNAILQKRAAVSSTLMAQRNQKLMNGAPDADVESLNNDISSVMSKIDAATAHVDSNLARVHAKRDLLSRQLRNAERRLCSR</sequence>
<gene>
    <name evidence="3" type="ORF">NDES1114_LOCUS23936</name>
</gene>
<dbReference type="AlphaFoldDB" id="A0A7S1QG50"/>
<dbReference type="EMBL" id="HBGF01035659">
    <property type="protein sequence ID" value="CAD9133784.1"/>
    <property type="molecule type" value="Transcribed_RNA"/>
</dbReference>
<protein>
    <submittedName>
        <fullName evidence="3">Uncharacterized protein</fullName>
    </submittedName>
</protein>
<reference evidence="3" key="1">
    <citation type="submission" date="2021-01" db="EMBL/GenBank/DDBJ databases">
        <authorList>
            <person name="Corre E."/>
            <person name="Pelletier E."/>
            <person name="Niang G."/>
            <person name="Scheremetjew M."/>
            <person name="Finn R."/>
            <person name="Kale V."/>
            <person name="Holt S."/>
            <person name="Cochrane G."/>
            <person name="Meng A."/>
            <person name="Brown T."/>
            <person name="Cohen L."/>
        </authorList>
    </citation>
    <scope>NUCLEOTIDE SEQUENCE</scope>
    <source>
        <strain evidence="3">CCAP 1951/1</strain>
    </source>
</reference>
<accession>A0A7S1QG50</accession>
<name>A0A7S1QG50_NEODS</name>
<feature type="compositionally biased region" description="Basic and acidic residues" evidence="2">
    <location>
        <begin position="29"/>
        <end position="41"/>
    </location>
</feature>
<proteinExistence type="predicted"/>